<evidence type="ECO:0000313" key="3">
    <source>
        <dbReference type="Proteomes" id="UP001470230"/>
    </source>
</evidence>
<feature type="region of interest" description="Disordered" evidence="1">
    <location>
        <begin position="49"/>
        <end position="83"/>
    </location>
</feature>
<dbReference type="EMBL" id="JAPFFF010000002">
    <property type="protein sequence ID" value="KAK8897618.1"/>
    <property type="molecule type" value="Genomic_DNA"/>
</dbReference>
<name>A0ABR2L3K4_9EUKA</name>
<feature type="compositionally biased region" description="Basic and acidic residues" evidence="1">
    <location>
        <begin position="52"/>
        <end position="63"/>
    </location>
</feature>
<sequence>MQKHNYGRNAKEIYHTKQTECKNVPHSYSKENKYVPYFMLPNKKYNSISISKENRDSHLESEGNKQGNSRNHKHLNRNMTHFH</sequence>
<evidence type="ECO:0000256" key="1">
    <source>
        <dbReference type="SAM" id="MobiDB-lite"/>
    </source>
</evidence>
<keyword evidence="3" id="KW-1185">Reference proteome</keyword>
<proteinExistence type="predicted"/>
<feature type="compositionally biased region" description="Basic residues" evidence="1">
    <location>
        <begin position="70"/>
        <end position="83"/>
    </location>
</feature>
<organism evidence="2 3">
    <name type="scientific">Tritrichomonas musculus</name>
    <dbReference type="NCBI Taxonomy" id="1915356"/>
    <lineage>
        <taxon>Eukaryota</taxon>
        <taxon>Metamonada</taxon>
        <taxon>Parabasalia</taxon>
        <taxon>Tritrichomonadida</taxon>
        <taxon>Tritrichomonadidae</taxon>
        <taxon>Tritrichomonas</taxon>
    </lineage>
</organism>
<comment type="caution">
    <text evidence="2">The sequence shown here is derived from an EMBL/GenBank/DDBJ whole genome shotgun (WGS) entry which is preliminary data.</text>
</comment>
<reference evidence="2 3" key="1">
    <citation type="submission" date="2024-04" db="EMBL/GenBank/DDBJ databases">
        <title>Tritrichomonas musculus Genome.</title>
        <authorList>
            <person name="Alves-Ferreira E."/>
            <person name="Grigg M."/>
            <person name="Lorenzi H."/>
            <person name="Galac M."/>
        </authorList>
    </citation>
    <scope>NUCLEOTIDE SEQUENCE [LARGE SCALE GENOMIC DNA]</scope>
    <source>
        <strain evidence="2 3">EAF2021</strain>
    </source>
</reference>
<accession>A0ABR2L3K4</accession>
<evidence type="ECO:0000313" key="2">
    <source>
        <dbReference type="EMBL" id="KAK8897618.1"/>
    </source>
</evidence>
<gene>
    <name evidence="2" type="ORF">M9Y10_015580</name>
</gene>
<dbReference type="Proteomes" id="UP001470230">
    <property type="component" value="Unassembled WGS sequence"/>
</dbReference>
<protein>
    <submittedName>
        <fullName evidence="2">Uncharacterized protein</fullName>
    </submittedName>
</protein>